<organism evidence="1">
    <name type="scientific">marine sediment metagenome</name>
    <dbReference type="NCBI Taxonomy" id="412755"/>
    <lineage>
        <taxon>unclassified sequences</taxon>
        <taxon>metagenomes</taxon>
        <taxon>ecological metagenomes</taxon>
    </lineage>
</organism>
<evidence type="ECO:0000313" key="1">
    <source>
        <dbReference type="EMBL" id="KKK99324.1"/>
    </source>
</evidence>
<name>A0A0F9CAF3_9ZZZZ</name>
<sequence length="70" mass="7644">MIQWRPPGWSNIYRAAYKSYKDTDVGLSSQFGFQGLAYEAGADAILAALKTDDATTLHCEIAQWIEGCAG</sequence>
<reference evidence="1" key="1">
    <citation type="journal article" date="2015" name="Nature">
        <title>Complex archaea that bridge the gap between prokaryotes and eukaryotes.</title>
        <authorList>
            <person name="Spang A."/>
            <person name="Saw J.H."/>
            <person name="Jorgensen S.L."/>
            <person name="Zaremba-Niedzwiedzka K."/>
            <person name="Martijn J."/>
            <person name="Lind A.E."/>
            <person name="van Eijk R."/>
            <person name="Schleper C."/>
            <person name="Guy L."/>
            <person name="Ettema T.J."/>
        </authorList>
    </citation>
    <scope>NUCLEOTIDE SEQUENCE</scope>
</reference>
<gene>
    <name evidence="1" type="ORF">LCGC14_2633930</name>
</gene>
<dbReference type="EMBL" id="LAZR01045252">
    <property type="protein sequence ID" value="KKK99324.1"/>
    <property type="molecule type" value="Genomic_DNA"/>
</dbReference>
<protein>
    <submittedName>
        <fullName evidence="1">Uncharacterized protein</fullName>
    </submittedName>
</protein>
<accession>A0A0F9CAF3</accession>
<comment type="caution">
    <text evidence="1">The sequence shown here is derived from an EMBL/GenBank/DDBJ whole genome shotgun (WGS) entry which is preliminary data.</text>
</comment>
<proteinExistence type="predicted"/>
<feature type="non-terminal residue" evidence="1">
    <location>
        <position position="70"/>
    </location>
</feature>
<dbReference type="AlphaFoldDB" id="A0A0F9CAF3"/>